<dbReference type="EMBL" id="PQXL01000039">
    <property type="protein sequence ID" value="THV53901.1"/>
    <property type="molecule type" value="Genomic_DNA"/>
</dbReference>
<feature type="repeat" description="ANK" evidence="3">
    <location>
        <begin position="1090"/>
        <end position="1122"/>
    </location>
</feature>
<feature type="repeat" description="ANK" evidence="3">
    <location>
        <begin position="1363"/>
        <end position="1395"/>
    </location>
</feature>
<proteinExistence type="predicted"/>
<feature type="repeat" description="ANK" evidence="3">
    <location>
        <begin position="1125"/>
        <end position="1157"/>
    </location>
</feature>
<evidence type="ECO:0000256" key="4">
    <source>
        <dbReference type="SAM" id="MobiDB-lite"/>
    </source>
</evidence>
<reference evidence="6 7" key="1">
    <citation type="submission" date="2017-12" db="EMBL/GenBank/DDBJ databases">
        <title>Comparative genomics of Botrytis spp.</title>
        <authorList>
            <person name="Valero-Jimenez C.A."/>
            <person name="Tapia P."/>
            <person name="Veloso J."/>
            <person name="Silva-Moreno E."/>
            <person name="Staats M."/>
            <person name="Valdes J.H."/>
            <person name="Van Kan J.A.L."/>
        </authorList>
    </citation>
    <scope>NUCLEOTIDE SEQUENCE [LARGE SCALE GENOMIC DNA]</scope>
    <source>
        <strain evidence="6 7">MUCL435</strain>
    </source>
</reference>
<feature type="compositionally biased region" description="Acidic residues" evidence="4">
    <location>
        <begin position="1729"/>
        <end position="1742"/>
    </location>
</feature>
<dbReference type="InterPro" id="IPR056884">
    <property type="entry name" value="NPHP3-like_N"/>
</dbReference>
<dbReference type="PRINTS" id="PR01415">
    <property type="entry name" value="ANKYRIN"/>
</dbReference>
<evidence type="ECO:0000313" key="6">
    <source>
        <dbReference type="EMBL" id="THV53901.1"/>
    </source>
</evidence>
<dbReference type="Pfam" id="PF24883">
    <property type="entry name" value="NPHP3_N"/>
    <property type="match status" value="1"/>
</dbReference>
<evidence type="ECO:0000256" key="3">
    <source>
        <dbReference type="PROSITE-ProRule" id="PRU00023"/>
    </source>
</evidence>
<dbReference type="SUPFAM" id="SSF48403">
    <property type="entry name" value="Ankyrin repeat"/>
    <property type="match status" value="3"/>
</dbReference>
<feature type="domain" description="Nephrocystin 3-like N-terminal" evidence="5">
    <location>
        <begin position="337"/>
        <end position="496"/>
    </location>
</feature>
<evidence type="ECO:0000256" key="1">
    <source>
        <dbReference type="ARBA" id="ARBA00022737"/>
    </source>
</evidence>
<feature type="region of interest" description="Disordered" evidence="4">
    <location>
        <begin position="1670"/>
        <end position="1742"/>
    </location>
</feature>
<evidence type="ECO:0000313" key="7">
    <source>
        <dbReference type="Proteomes" id="UP000308671"/>
    </source>
</evidence>
<dbReference type="InterPro" id="IPR036770">
    <property type="entry name" value="Ankyrin_rpt-contain_sf"/>
</dbReference>
<dbReference type="Proteomes" id="UP000308671">
    <property type="component" value="Unassembled WGS sequence"/>
</dbReference>
<name>A0A4S8R9E5_9HELO</name>
<feature type="compositionally biased region" description="Basic and acidic residues" evidence="4">
    <location>
        <begin position="1670"/>
        <end position="1681"/>
    </location>
</feature>
<dbReference type="PANTHER" id="PTHR24161">
    <property type="entry name" value="ANK_REP_REGION DOMAIN-CONTAINING PROTEIN-RELATED"/>
    <property type="match status" value="1"/>
</dbReference>
<feature type="compositionally biased region" description="Low complexity" evidence="4">
    <location>
        <begin position="1693"/>
        <end position="1702"/>
    </location>
</feature>
<comment type="caution">
    <text evidence="6">The sequence shown here is derived from an EMBL/GenBank/DDBJ whole genome shotgun (WGS) entry which is preliminary data.</text>
</comment>
<sequence length="1742" mass="195115">MSSASFSNPKPELNISSSSDRVDSVLIDEEVPLDFTGSEEESLKVVSNIEGTTGTVNIDFLVIHGLFGKELNRDRWFDCESDSWLTQYANSLKSNSRIIEFKYDASVIVDGDSEETISGIRQVALSLLNKLKDLRKGEVTRTIMFLGRGIGGIIVKDALVAASTGMGDWDDILDCSRVLLFSDCPHKSRDRDRLENILGYTLFATRPDFPRSSSPSFFTGSLISKLASEVMEVNASFILSKLHLRSHLISIYEERKKADYVDDHLDNFYNYTIGVPFERRLARSEEDTHKSSVLDHLDDLKEYIIPLYESRLRHERLLLSLATLLRPLIAPLNETWWLKDNIKYKQWLESTGTQLLYLHGNVDDVIQEAAAQAFYHLEQMQRTRDKQVPVLFFEFDSWGTRRCSLSHMLSTFIAQLTCHYPNWKDRIEYMSYCVEQERGWTVRDLISWYQLFNFENLSIVIGRFDKCDVESRKAFLDLISYTARMSEKPWKIVVTSGTSKVLLAELRSWPEVDIVAQSPEDYAGSMRPQNSLTHRENMILQKYLMRFPRLGDHDRSIIVKHLAAINIPLLKTRLWGALSSIKVEDSEANLESLLDSYFRDIPDQHVAKCALMWLLYSKRPLSKRELAEIMFLESEGDHGNDRSPDSLQVNTFVVKLELWFAGFIEVENGEIFVRNGRLREIFGNPVGRCSNTYWWIEASEAAHLKIAKTCLKYLSRPDTQTNLRIPNDTMSGRNPRLCWGNLLSYATQYWFQHFQSAKDSQNYPLEILIGLIQNIHLESWSRMFWELSNPITRSSSPWESPFPIFAGQGEIDLIKSKNDEDFGAGLVEASLNGRQSTVHRMLDIHECPTPILLNAIQSSAAGGHEQLAIDLLECLPTETKLSIQQWGANILWRSARANFYRLADTVLSLGCPPDPEAKYGTEWNMTPLSQCSINGHLETTKVLVEHKANVEFLSFSNRTPLALAAVRGHTNIVRFLATQANAKIDAVDIDGFRPIDNSCSWGKHEVTTELLRLGPELKLPSDNHISPLVLAAQNGNDRCVKILLDDAKADTDILRRLNLDLALFYAAHCDKITTCRTLLDHGANINAINYGRSPLTTAVRVGNEEIVKLLLDRRPHPDVDLKDGIGQTALYIAVHMKNAALIRLLLDNGSNPDVAADGPYVALHSAATDSEIAKMLVRHIEDFEVRTPQNITALMLAAERNEESARILIEHKADVNAKVPLDNEFWKGWTPMFFAANANKPTTVALLAEAGADLKHKAKDGKSALHLAVDGDALSALMEFHSLIDLNQPDNQGYTPLHMMGSLTLRNVQYLVRGGAKINIQANDGCTPLQTAVMGNENNAIEIVSYLLEHGADPNLSGTEPGKDDPPLQHACENQSLEISKLLVENGADVNTSSVGRRGTPLIATCLREFTQEESEGKNAEDLILYLLEKGADINGKDNRWGCVLGVASMFMKPKIINLLLEKGGSIHTQDFCGRLPIHLAAIHGGKNLDIVIEAGGDVTAKDKLGRTALHYACQAGRSSTVKKLLDLMGQEMANETDIDGWTPLCWAVRGTGNMIKEWDAGEAANEIETVKILIERGANRSVRCHIRGELWSPLRIANYRGADDSVISLLKNSGGPKEGEGLGGTSSKNIEIWGLSYQCNVCLELLFCVKCYDHRDIVHAEFPGHMFNERGPEFEHDDTKSNSGEATDDDSSSSISESIGSEPEENTRNESEEPEKLVVLGNDHEQSDSDENSDSNEEDDN</sequence>
<dbReference type="Pfam" id="PF12796">
    <property type="entry name" value="Ank_2"/>
    <property type="match status" value="6"/>
</dbReference>
<accession>A0A4S8R9E5</accession>
<protein>
    <recommendedName>
        <fullName evidence="5">Nephrocystin 3-like N-terminal domain-containing protein</fullName>
    </recommendedName>
</protein>
<feature type="compositionally biased region" description="Basic and acidic residues" evidence="4">
    <location>
        <begin position="1706"/>
        <end position="1728"/>
    </location>
</feature>
<dbReference type="PROSITE" id="PS50088">
    <property type="entry name" value="ANK_REPEAT"/>
    <property type="match status" value="6"/>
</dbReference>
<keyword evidence="7" id="KW-1185">Reference proteome</keyword>
<dbReference type="Gene3D" id="1.25.40.20">
    <property type="entry name" value="Ankyrin repeat-containing domain"/>
    <property type="match status" value="6"/>
</dbReference>
<dbReference type="InterPro" id="IPR002110">
    <property type="entry name" value="Ankyrin_rpt"/>
</dbReference>
<organism evidence="6 7">
    <name type="scientific">Botrytis galanthina</name>
    <dbReference type="NCBI Taxonomy" id="278940"/>
    <lineage>
        <taxon>Eukaryota</taxon>
        <taxon>Fungi</taxon>
        <taxon>Dikarya</taxon>
        <taxon>Ascomycota</taxon>
        <taxon>Pezizomycotina</taxon>
        <taxon>Leotiomycetes</taxon>
        <taxon>Helotiales</taxon>
        <taxon>Sclerotiniaceae</taxon>
        <taxon>Botrytis</taxon>
    </lineage>
</organism>
<gene>
    <name evidence="6" type="ORF">BGAL_0039g00130</name>
</gene>
<dbReference type="OrthoDB" id="341259at2759"/>
<feature type="repeat" description="ANK" evidence="3">
    <location>
        <begin position="1505"/>
        <end position="1527"/>
    </location>
</feature>
<keyword evidence="2 3" id="KW-0040">ANK repeat</keyword>
<evidence type="ECO:0000259" key="5">
    <source>
        <dbReference type="Pfam" id="PF24883"/>
    </source>
</evidence>
<dbReference type="SMART" id="SM00248">
    <property type="entry name" value="ANK"/>
    <property type="match status" value="18"/>
</dbReference>
<feature type="repeat" description="ANK" evidence="3">
    <location>
        <begin position="1324"/>
        <end position="1359"/>
    </location>
</feature>
<dbReference type="GO" id="GO:0019706">
    <property type="term" value="F:protein-cysteine S-palmitoyltransferase activity"/>
    <property type="evidence" value="ECO:0007669"/>
    <property type="project" value="UniProtKB-EC"/>
</dbReference>
<evidence type="ECO:0000256" key="2">
    <source>
        <dbReference type="ARBA" id="ARBA00023043"/>
    </source>
</evidence>
<keyword evidence="1" id="KW-0677">Repeat</keyword>
<dbReference type="PROSITE" id="PS50297">
    <property type="entry name" value="ANK_REP_REGION"/>
    <property type="match status" value="5"/>
</dbReference>
<dbReference type="PANTHER" id="PTHR24161:SF121">
    <property type="entry name" value="M-PHASE PHOSPHOPROTEIN 8"/>
    <property type="match status" value="1"/>
</dbReference>
<feature type="repeat" description="ANK" evidence="3">
    <location>
        <begin position="1227"/>
        <end position="1259"/>
    </location>
</feature>